<keyword evidence="7" id="KW-1185">Reference proteome</keyword>
<evidence type="ECO:0000256" key="4">
    <source>
        <dbReference type="ARBA" id="ARBA00022723"/>
    </source>
</evidence>
<dbReference type="InterPro" id="IPR038156">
    <property type="entry name" value="PCS_N_sf"/>
</dbReference>
<dbReference type="SUPFAM" id="SSF54001">
    <property type="entry name" value="Cysteine proteinases"/>
    <property type="match status" value="1"/>
</dbReference>
<reference evidence="6 7" key="3">
    <citation type="journal article" date="2010" name="BMC Genomics">
        <title>Transcriptome sequencing and comparative analysis of cucumber flowers with different sex types.</title>
        <authorList>
            <person name="Guo S."/>
            <person name="Zheng Y."/>
            <person name="Joung J.G."/>
            <person name="Liu S."/>
            <person name="Zhang Z."/>
            <person name="Crasta O.R."/>
            <person name="Sobral B.W."/>
            <person name="Xu Y."/>
            <person name="Huang S."/>
            <person name="Fei Z."/>
        </authorList>
    </citation>
    <scope>NUCLEOTIDE SEQUENCE [LARGE SCALE GENOMIC DNA]</scope>
    <source>
        <strain evidence="7">cv. 9930</strain>
    </source>
</reference>
<dbReference type="Gramene" id="KGN60685">
    <property type="protein sequence ID" value="KGN60685"/>
    <property type="gene ID" value="Csa_2G006800"/>
</dbReference>
<keyword evidence="2" id="KW-0104">Cadmium</keyword>
<feature type="domain" description="Peptidase C83" evidence="5">
    <location>
        <begin position="1"/>
        <end position="144"/>
    </location>
</feature>
<dbReference type="Gene3D" id="3.90.70.30">
    <property type="entry name" value="Phytochelatin synthase, N-terminal domain"/>
    <property type="match status" value="1"/>
</dbReference>
<dbReference type="GO" id="GO:0046872">
    <property type="term" value="F:metal ion binding"/>
    <property type="evidence" value="ECO:0007669"/>
    <property type="project" value="UniProtKB-KW"/>
</dbReference>
<evidence type="ECO:0000259" key="5">
    <source>
        <dbReference type="PROSITE" id="PS51443"/>
    </source>
</evidence>
<keyword evidence="4" id="KW-0479">Metal-binding</keyword>
<dbReference type="InterPro" id="IPR040409">
    <property type="entry name" value="PCS-like"/>
</dbReference>
<dbReference type="GO" id="GO:0046938">
    <property type="term" value="P:phytochelatin biosynthetic process"/>
    <property type="evidence" value="ECO:0000318"/>
    <property type="project" value="GO_Central"/>
</dbReference>
<organism evidence="6 7">
    <name type="scientific">Cucumis sativus</name>
    <name type="common">Cucumber</name>
    <dbReference type="NCBI Taxonomy" id="3659"/>
    <lineage>
        <taxon>Eukaryota</taxon>
        <taxon>Viridiplantae</taxon>
        <taxon>Streptophyta</taxon>
        <taxon>Embryophyta</taxon>
        <taxon>Tracheophyta</taxon>
        <taxon>Spermatophyta</taxon>
        <taxon>Magnoliopsida</taxon>
        <taxon>eudicotyledons</taxon>
        <taxon>Gunneridae</taxon>
        <taxon>Pentapetalae</taxon>
        <taxon>rosids</taxon>
        <taxon>fabids</taxon>
        <taxon>Cucurbitales</taxon>
        <taxon>Cucurbitaceae</taxon>
        <taxon>Benincaseae</taxon>
        <taxon>Cucumis</taxon>
    </lineage>
</organism>
<keyword evidence="3" id="KW-0808">Transferase</keyword>
<dbReference type="PANTHER" id="PTHR33447:SF19">
    <property type="entry name" value="GLUTATHIONE GAMMA-GLUTAMYLCYSTEINYLTRANSFERASE"/>
    <property type="match status" value="1"/>
</dbReference>
<reference evidence="6 7" key="2">
    <citation type="journal article" date="2009" name="PLoS ONE">
        <title>An integrated genetic and cytogenetic map of the cucumber genome.</title>
        <authorList>
            <person name="Ren Y."/>
            <person name="Zhang Z."/>
            <person name="Liu J."/>
            <person name="Staub J.E."/>
            <person name="Han Y."/>
            <person name="Cheng Z."/>
            <person name="Li X."/>
            <person name="Lu J."/>
            <person name="Miao H."/>
            <person name="Kang H."/>
            <person name="Xie B."/>
            <person name="Gu X."/>
            <person name="Wang X."/>
            <person name="Du Y."/>
            <person name="Jin W."/>
            <person name="Huang S."/>
        </authorList>
    </citation>
    <scope>NUCLEOTIDE SEQUENCE [LARGE SCALE GENOMIC DNA]</scope>
    <source>
        <strain evidence="7">cv. 9930</strain>
    </source>
</reference>
<dbReference type="PROSITE" id="PS51443">
    <property type="entry name" value="PCS"/>
    <property type="match status" value="1"/>
</dbReference>
<evidence type="ECO:0000256" key="3">
    <source>
        <dbReference type="ARBA" id="ARBA00022679"/>
    </source>
</evidence>
<dbReference type="InterPro" id="IPR038765">
    <property type="entry name" value="Papain-like_cys_pep_sf"/>
</dbReference>
<evidence type="ECO:0000256" key="2">
    <source>
        <dbReference type="ARBA" id="ARBA00022539"/>
    </source>
</evidence>
<name>A0A0A0LF73_CUCSA</name>
<reference evidence="6 7" key="1">
    <citation type="journal article" date="2009" name="Nat. Genet.">
        <title>The genome of the cucumber, Cucumis sativus L.</title>
        <authorList>
            <person name="Huang S."/>
            <person name="Li R."/>
            <person name="Zhang Z."/>
            <person name="Li L."/>
            <person name="Gu X."/>
            <person name="Fan W."/>
            <person name="Lucas W.J."/>
            <person name="Wang X."/>
            <person name="Xie B."/>
            <person name="Ni P."/>
            <person name="Ren Y."/>
            <person name="Zhu H."/>
            <person name="Li J."/>
            <person name="Lin K."/>
            <person name="Jin W."/>
            <person name="Fei Z."/>
            <person name="Li G."/>
            <person name="Staub J."/>
            <person name="Kilian A."/>
            <person name="van der Vossen E.A."/>
            <person name="Wu Y."/>
            <person name="Guo J."/>
            <person name="He J."/>
            <person name="Jia Z."/>
            <person name="Ren Y."/>
            <person name="Tian G."/>
            <person name="Lu Y."/>
            <person name="Ruan J."/>
            <person name="Qian W."/>
            <person name="Wang M."/>
            <person name="Huang Q."/>
            <person name="Li B."/>
            <person name="Xuan Z."/>
            <person name="Cao J."/>
            <person name="Asan"/>
            <person name="Wu Z."/>
            <person name="Zhang J."/>
            <person name="Cai Q."/>
            <person name="Bai Y."/>
            <person name="Zhao B."/>
            <person name="Han Y."/>
            <person name="Li Y."/>
            <person name="Li X."/>
            <person name="Wang S."/>
            <person name="Shi Q."/>
            <person name="Liu S."/>
            <person name="Cho W.K."/>
            <person name="Kim J.Y."/>
            <person name="Xu Y."/>
            <person name="Heller-Uszynska K."/>
            <person name="Miao H."/>
            <person name="Cheng Z."/>
            <person name="Zhang S."/>
            <person name="Wu J."/>
            <person name="Yang Y."/>
            <person name="Kang H."/>
            <person name="Li M."/>
            <person name="Liang H."/>
            <person name="Ren X."/>
            <person name="Shi Z."/>
            <person name="Wen M."/>
            <person name="Jian M."/>
            <person name="Yang H."/>
            <person name="Zhang G."/>
            <person name="Yang Z."/>
            <person name="Chen R."/>
            <person name="Liu S."/>
            <person name="Li J."/>
            <person name="Ma L."/>
            <person name="Liu H."/>
            <person name="Zhou Y."/>
            <person name="Zhao J."/>
            <person name="Fang X."/>
            <person name="Li G."/>
            <person name="Fang L."/>
            <person name="Li Y."/>
            <person name="Liu D."/>
            <person name="Zheng H."/>
            <person name="Zhang Y."/>
            <person name="Qin N."/>
            <person name="Li Z."/>
            <person name="Yang G."/>
            <person name="Yang S."/>
            <person name="Bolund L."/>
            <person name="Kristiansen K."/>
            <person name="Zheng H."/>
            <person name="Li S."/>
            <person name="Zhang X."/>
            <person name="Yang H."/>
            <person name="Wang J."/>
            <person name="Sun R."/>
            <person name="Zhang B."/>
            <person name="Jiang S."/>
            <person name="Wang J."/>
            <person name="Du Y."/>
            <person name="Li S."/>
        </authorList>
    </citation>
    <scope>NUCLEOTIDE SEQUENCE [LARGE SCALE GENOMIC DNA]</scope>
    <source>
        <strain evidence="7">cv. 9930</strain>
    </source>
</reference>
<dbReference type="EMBL" id="CM002923">
    <property type="protein sequence ID" value="KGN60685.1"/>
    <property type="molecule type" value="Genomic_DNA"/>
</dbReference>
<dbReference type="Pfam" id="PF05023">
    <property type="entry name" value="Phytochelatin"/>
    <property type="match status" value="1"/>
</dbReference>
<dbReference type="GO" id="GO:0016756">
    <property type="term" value="F:glutathione gamma-glutamylcysteinyltransferase activity"/>
    <property type="evidence" value="ECO:0000318"/>
    <property type="project" value="GO_Central"/>
</dbReference>
<dbReference type="KEGG" id="csv:101206852"/>
<sequence>MERPVEMFDETMVDCRGLLPKIKTDGISFGKLGYLAGCNGAKVVAFRTNESTVDDFRKQVISSSSSEDSHAITSYHRRVFKQTGAGHISPIGGYHAGKDMVLILDVARFKYPPHWVPLTLLWDAMNTIAIELPRGYMILSKPTSDGLR</sequence>
<accession>A0A0A0LF73</accession>
<dbReference type="EC" id="2.3.2.15" evidence="1"/>
<proteinExistence type="predicted"/>
<evidence type="ECO:0000313" key="7">
    <source>
        <dbReference type="Proteomes" id="UP000029981"/>
    </source>
</evidence>
<evidence type="ECO:0000313" key="6">
    <source>
        <dbReference type="EMBL" id="KGN60685.1"/>
    </source>
</evidence>
<dbReference type="InterPro" id="IPR007719">
    <property type="entry name" value="PCS_N"/>
</dbReference>
<dbReference type="OrthoDB" id="448954at2759"/>
<protein>
    <recommendedName>
        <fullName evidence="1">glutathione gamma-glutamylcysteinyltransferase</fullName>
        <ecNumber evidence="1">2.3.2.15</ecNumber>
    </recommendedName>
</protein>
<reference evidence="6 7" key="4">
    <citation type="journal article" date="2011" name="BMC Genomics">
        <title>RNA-Seq improves annotation of protein-coding genes in the cucumber genome.</title>
        <authorList>
            <person name="Li Z."/>
            <person name="Zhang Z."/>
            <person name="Yan P."/>
            <person name="Huang S."/>
            <person name="Fei Z."/>
            <person name="Lin K."/>
        </authorList>
    </citation>
    <scope>NUCLEOTIDE SEQUENCE [LARGE SCALE GENOMIC DNA]</scope>
    <source>
        <strain evidence="7">cv. 9930</strain>
    </source>
</reference>
<evidence type="ECO:0000256" key="1">
    <source>
        <dbReference type="ARBA" id="ARBA00012468"/>
    </source>
</evidence>
<dbReference type="eggNOG" id="KOG0632">
    <property type="taxonomic scope" value="Eukaryota"/>
</dbReference>
<dbReference type="PANTHER" id="PTHR33447">
    <property type="entry name" value="GLUTATHIONE GAMMA-GLUTAMYLCYSTEINYLTRANSFERASE"/>
    <property type="match status" value="1"/>
</dbReference>
<dbReference type="AlphaFoldDB" id="A0A0A0LF73"/>
<dbReference type="GO" id="GO:0010273">
    <property type="term" value="P:detoxification of copper ion"/>
    <property type="evidence" value="ECO:0000318"/>
    <property type="project" value="GO_Central"/>
</dbReference>
<dbReference type="Proteomes" id="UP000029981">
    <property type="component" value="Chromosome 2"/>
</dbReference>
<gene>
    <name evidence="6" type="ORF">Csa_2G006800</name>
</gene>
<dbReference type="GO" id="GO:0098849">
    <property type="term" value="P:cellular detoxification of cadmium ion"/>
    <property type="evidence" value="ECO:0000318"/>
    <property type="project" value="GO_Central"/>
</dbReference>